<proteinExistence type="predicted"/>
<keyword evidence="2" id="KW-1185">Reference proteome</keyword>
<organism evidence="1 2">
    <name type="scientific">Psilocybe cf. subviscida</name>
    <dbReference type="NCBI Taxonomy" id="2480587"/>
    <lineage>
        <taxon>Eukaryota</taxon>
        <taxon>Fungi</taxon>
        <taxon>Dikarya</taxon>
        <taxon>Basidiomycota</taxon>
        <taxon>Agaricomycotina</taxon>
        <taxon>Agaricomycetes</taxon>
        <taxon>Agaricomycetidae</taxon>
        <taxon>Agaricales</taxon>
        <taxon>Agaricineae</taxon>
        <taxon>Strophariaceae</taxon>
        <taxon>Psilocybe</taxon>
    </lineage>
</organism>
<sequence>MVDFFIAHNFHGEVKEERGRDEAGVAFSSFSLASPNVSATVAGLRSETGKLQAGMRDCKKATGTRAPDWGVGDMLLGGGLTTIEGNDCSIFRVHATNVQVDTKFAACDFNHDFLYETLKRYVLIQTLRKLAIDSES</sequence>
<protein>
    <submittedName>
        <fullName evidence="1">Uncharacterized protein</fullName>
    </submittedName>
</protein>
<dbReference type="EMBL" id="JAACJJ010000029">
    <property type="protein sequence ID" value="KAF5319694.1"/>
    <property type="molecule type" value="Genomic_DNA"/>
</dbReference>
<evidence type="ECO:0000313" key="1">
    <source>
        <dbReference type="EMBL" id="KAF5319694.1"/>
    </source>
</evidence>
<accession>A0A8H5F100</accession>
<dbReference type="Proteomes" id="UP000567179">
    <property type="component" value="Unassembled WGS sequence"/>
</dbReference>
<dbReference type="AlphaFoldDB" id="A0A8H5F100"/>
<name>A0A8H5F100_9AGAR</name>
<comment type="caution">
    <text evidence="1">The sequence shown here is derived from an EMBL/GenBank/DDBJ whole genome shotgun (WGS) entry which is preliminary data.</text>
</comment>
<reference evidence="1 2" key="1">
    <citation type="journal article" date="2020" name="ISME J.">
        <title>Uncovering the hidden diversity of litter-decomposition mechanisms in mushroom-forming fungi.</title>
        <authorList>
            <person name="Floudas D."/>
            <person name="Bentzer J."/>
            <person name="Ahren D."/>
            <person name="Johansson T."/>
            <person name="Persson P."/>
            <person name="Tunlid A."/>
        </authorList>
    </citation>
    <scope>NUCLEOTIDE SEQUENCE [LARGE SCALE GENOMIC DNA]</scope>
    <source>
        <strain evidence="1 2">CBS 101986</strain>
    </source>
</reference>
<evidence type="ECO:0000313" key="2">
    <source>
        <dbReference type="Proteomes" id="UP000567179"/>
    </source>
</evidence>
<gene>
    <name evidence="1" type="ORF">D9619_008662</name>
</gene>